<evidence type="ECO:0000313" key="3">
    <source>
        <dbReference type="Proteomes" id="UP001310386"/>
    </source>
</evidence>
<dbReference type="Proteomes" id="UP001310386">
    <property type="component" value="Unassembled WGS sequence"/>
</dbReference>
<name>A0ABU5ZM43_9BACL</name>
<proteinExistence type="predicted"/>
<evidence type="ECO:0000313" key="2">
    <source>
        <dbReference type="EMBL" id="MEB3103583.1"/>
    </source>
</evidence>
<feature type="transmembrane region" description="Helical" evidence="1">
    <location>
        <begin position="133"/>
        <end position="152"/>
    </location>
</feature>
<dbReference type="EMBL" id="JAYJLD010000041">
    <property type="protein sequence ID" value="MEB3103583.1"/>
    <property type="molecule type" value="Genomic_DNA"/>
</dbReference>
<reference evidence="2" key="1">
    <citation type="submission" date="2023-12" db="EMBL/GenBank/DDBJ databases">
        <title>Fervidustalea candida gen. nov., sp. nov., a novel member of the family Paenibacillaceae isolated from a geothermal area.</title>
        <authorList>
            <person name="Li W.-J."/>
            <person name="Jiao J.-Y."/>
            <person name="Chen Y."/>
        </authorList>
    </citation>
    <scope>NUCLEOTIDE SEQUENCE</scope>
    <source>
        <strain evidence="2">SYSU GA230002</strain>
    </source>
</reference>
<dbReference type="RefSeq" id="WP_371755712.1">
    <property type="nucleotide sequence ID" value="NZ_JAYJLD010000041.1"/>
</dbReference>
<gene>
    <name evidence="2" type="ORF">VF724_18260</name>
</gene>
<keyword evidence="1" id="KW-1133">Transmembrane helix</keyword>
<protein>
    <submittedName>
        <fullName evidence="2">Uncharacterized protein</fullName>
    </submittedName>
</protein>
<keyword evidence="3" id="KW-1185">Reference proteome</keyword>
<feature type="transmembrane region" description="Helical" evidence="1">
    <location>
        <begin position="100"/>
        <end position="121"/>
    </location>
</feature>
<comment type="caution">
    <text evidence="2">The sequence shown here is derived from an EMBL/GenBank/DDBJ whole genome shotgun (WGS) entry which is preliminary data.</text>
</comment>
<sequence length="158" mass="17082">MQRFLIVSGFALILAGALFGGMYASVFLADTKISQSDAMKEAFEIAGESPSSASRLGDLFVRKMLYDDRMASTHGHMTLMGITSLVIGNFIATFRLSRKLLMSASILLVFSGFLLPIGVLAESWQVKLGAYSAVAGGTLFTFAILLFFIGYLRGMKSL</sequence>
<feature type="transmembrane region" description="Helical" evidence="1">
    <location>
        <begin position="74"/>
        <end position="93"/>
    </location>
</feature>
<evidence type="ECO:0000256" key="1">
    <source>
        <dbReference type="SAM" id="Phobius"/>
    </source>
</evidence>
<accession>A0ABU5ZM43</accession>
<keyword evidence="1" id="KW-0472">Membrane</keyword>
<organism evidence="2 3">
    <name type="scientific">Ferviditalea candida</name>
    <dbReference type="NCBI Taxonomy" id="3108399"/>
    <lineage>
        <taxon>Bacteria</taxon>
        <taxon>Bacillati</taxon>
        <taxon>Bacillota</taxon>
        <taxon>Bacilli</taxon>
        <taxon>Bacillales</taxon>
        <taxon>Paenibacillaceae</taxon>
        <taxon>Ferviditalea</taxon>
    </lineage>
</organism>
<keyword evidence="1" id="KW-0812">Transmembrane</keyword>